<evidence type="ECO:0000313" key="3">
    <source>
        <dbReference type="Proteomes" id="UP000220133"/>
    </source>
</evidence>
<dbReference type="NCBIfam" id="TIGR04131">
    <property type="entry name" value="Bac_Flav_CTERM"/>
    <property type="match status" value="1"/>
</dbReference>
<feature type="domain" description="DUF11" evidence="1">
    <location>
        <begin position="1504"/>
        <end position="1609"/>
    </location>
</feature>
<accession>A0A291QXQ7</accession>
<feature type="domain" description="DUF11" evidence="1">
    <location>
        <begin position="2807"/>
        <end position="2913"/>
    </location>
</feature>
<dbReference type="Proteomes" id="UP000220133">
    <property type="component" value="Chromosome"/>
</dbReference>
<feature type="domain" description="DUF11" evidence="1">
    <location>
        <begin position="1114"/>
        <end position="1228"/>
    </location>
</feature>
<feature type="domain" description="DUF11" evidence="1">
    <location>
        <begin position="720"/>
        <end position="839"/>
    </location>
</feature>
<dbReference type="InterPro" id="IPR051172">
    <property type="entry name" value="Chlamydia_OmcB"/>
</dbReference>
<feature type="domain" description="DUF11" evidence="1">
    <location>
        <begin position="3192"/>
        <end position="3314"/>
    </location>
</feature>
<dbReference type="EMBL" id="CP023777">
    <property type="protein sequence ID" value="ATL48728.1"/>
    <property type="molecule type" value="Genomic_DNA"/>
</dbReference>
<feature type="domain" description="DUF11" evidence="1">
    <location>
        <begin position="1638"/>
        <end position="1741"/>
    </location>
</feature>
<dbReference type="Pfam" id="PF01345">
    <property type="entry name" value="DUF11"/>
    <property type="match status" value="16"/>
</dbReference>
<feature type="domain" description="DUF11" evidence="1">
    <location>
        <begin position="2284"/>
        <end position="2411"/>
    </location>
</feature>
<feature type="domain" description="DUF11" evidence="1">
    <location>
        <begin position="3323"/>
        <end position="3431"/>
    </location>
</feature>
<protein>
    <recommendedName>
        <fullName evidence="1">DUF11 domain-containing protein</fullName>
    </recommendedName>
</protein>
<feature type="domain" description="DUF11" evidence="1">
    <location>
        <begin position="981"/>
        <end position="1086"/>
    </location>
</feature>
<feature type="domain" description="DUF11" evidence="1">
    <location>
        <begin position="1765"/>
        <end position="1880"/>
    </location>
</feature>
<dbReference type="InterPro" id="IPR013783">
    <property type="entry name" value="Ig-like_fold"/>
</dbReference>
<feature type="domain" description="DUF11" evidence="1">
    <location>
        <begin position="2553"/>
        <end position="2660"/>
    </location>
</feature>
<keyword evidence="3" id="KW-1185">Reference proteome</keyword>
<dbReference type="Gene3D" id="2.60.40.10">
    <property type="entry name" value="Immunoglobulins"/>
    <property type="match status" value="2"/>
</dbReference>
<evidence type="ECO:0000259" key="1">
    <source>
        <dbReference type="Pfam" id="PF01345"/>
    </source>
</evidence>
<feature type="domain" description="DUF11" evidence="1">
    <location>
        <begin position="853"/>
        <end position="958"/>
    </location>
</feature>
<gene>
    <name evidence="2" type="ORF">COR50_17020</name>
</gene>
<dbReference type="PANTHER" id="PTHR34819:SF3">
    <property type="entry name" value="CELL SURFACE PROTEIN"/>
    <property type="match status" value="1"/>
</dbReference>
<dbReference type="InterPro" id="IPR026341">
    <property type="entry name" value="T9SS_type_B"/>
</dbReference>
<dbReference type="PANTHER" id="PTHR34819">
    <property type="entry name" value="LARGE CYSTEINE-RICH PERIPLASMIC PROTEIN OMCB"/>
    <property type="match status" value="1"/>
</dbReference>
<feature type="domain" description="DUF11" evidence="1">
    <location>
        <begin position="3064"/>
        <end position="3183"/>
    </location>
</feature>
<evidence type="ECO:0000313" key="2">
    <source>
        <dbReference type="EMBL" id="ATL48728.1"/>
    </source>
</evidence>
<dbReference type="InterPro" id="IPR001434">
    <property type="entry name" value="OmcB-like_DUF11"/>
</dbReference>
<sequence length="3659" mass="374550">MERIVLLFSNVGSPKFFKCFTGRGLRTGYFLLVLISMFLLPKFTSAQAPAIECTGSLGDPVFLETFGAAASAAKPSLGPALPSGLTTYTYYTPGLNGNSIGPYPGQYVISNTTQGYNNFYFVDRPDHSSTDGTGYCMVVDANATPGKFYERTITGLCAGTTFEFSAWLMNINASNNVARPSLRFDIMDANNPNGTPIASVQTGEVAYQAPGTWVRLAGIFQMPATTNAIILRIFSNTPNSNGNDLALDDIAFAACGPPITFSQSAGVVCKGQNSSFTVSLPLNSYNNYYFQLQRRLLNTETWQDVGPVINNGANNEYTFSITNAEAGYEYRAVAAGGTDEINNLNCRVTSDPQELKVIDYSIDVIANGHLCFNGSTNVNATIVPTAGTGTPTTGFTYTWESSATGNAPWTVIAGQTGATLPTGPLTNTMYYRAKASVNGCESNGYSNLTVVQVEPELLVGIDSVNDICQGTTVAQLGYSATSNTPTNYYLSGDMPGFAPVSNGQLPSSPLNIIVPADVPAGTYNFEIIFLTNTDCSITIPFTVTVDAPPTTSVAGPEQDLCGTTSTVMAANTPVVGAGTWSQLSGPSNASIVGANDPATAINGLVPGDYVFQWSISNGSCAASTSTVPVKVVASPTIATAGPDQTQYNSGVFQLAANSPAVGVGMWTAISGDVTFSNANSYNSTATIAPNTSATLVWTITNDICPPSADTVVITYTSEADIVVTKSSQQAGPYIAGQDLNYLLTIKNNGPSTANGVIITDTLPTGYVVSSMQVLALYNAIIESDNSSGNVVSIVATIPANISGVQVLVKGTIGSSFEGDLINIVNAVSPDVPDPDGASDTLILPVTRRPYYEIVKDAPTSAVAGEQIQFQIQVQNIGLGDALQSVITDQISPKLSNVSWTTAPGAGTTLTQGATGSGNSIKIVGDFPAGGNLDITVTGTVNPDAVDTILNSAIITPAETTVPPINSNYTNTLITSSPGIIINKSRTSSTIATAGDIVNYELTVYNNGPSDAVGTNILDTIPAGISNIEWTTEARGTASITSGNTGSGSLVNVTGNIPAGSSNQLIVRVTGTIDPGYSGVLLNTAYAIPAEPNVPPDSDLDIAEVIRKPVFEIQKNGPATAFAGEQVSYVVEVKNTGLSNAVGAEISDLVPASLTDVTWTASAITGTVTINSGATGSSNSVLVNADIAAGASMRIVITGTIIPATTGQIINSADVDPSEIGANDMTSNEVITTVAAQSRLTINKSGPDTASAGVAVTYTLEVKNAGPSSAKDFEIKDQVPASIGNVTWSTSTSGDALISSGSSGSGNDISIVGSMTPGDTNAITVTVMGTILPSFSGDITNTAFVTAPNGNSVGDTATKITRVSKIPVLRINKVAVDQALAGDSIIYAILVNNISTANADSLVISDIVPSSIKNVQWRAATLGNATIIGDSTGSGNNINLMASIPAGGSGAIIQGTNGIILGIRGIVDPGYQGNLSNTATATPSESGADPVSDTKIVNVRRIPNLSVQKSGPASLSAGDPIIYTVSVTNNSKSDADSVAIQDLVPPGVEQVTWTASAMGTATLHSGLTGNGNNINVSASIPGGDLNNKIVITINGIVNASFNGSFQNTAVAIPSEPGVAPSTSDPVITTVARQPELEIKKVGPLTINAGEDVSYLVTVTNTSASDAIDAVITDIIPAVVTNIKWTAKSTGNASISSDSSGTTNNIRLVASIPADTGNIEITVNGKVAANTNLTTMTNRAMVSPAEAGTSSKVDSVVTAITKKPGLKITKIGPSALFAGNEIQYTIGVINIGPSNATGANIIDTVPSMIENVTWTAVTSGNATITSDASGTGSLIDIIGDLPAGAANGITVYVSGTVNGTASGNITNTAYALPSEPGNDPAQSSVTTSLSKLAAVNISKSGPNLVAAGNPIQYVINVLNAGPSAANNITVKDAIPPDIINVTWTATTNGGAVINSGNTGTGDILLNADIPASTAANIEITIDGIVDPNFTGNIIRNTAIVVNDPSVEPVGGDTATVNTAVAHVANLKISKSGPANKGAGEPVEYILRITNEGPMNVKGALIEDILPVQILNATWTAQATGGVTNVSPMSNAGNVSITADLPANDGALEVTISGIMSPALVSGSTVINTATVKLPAGSNIIDPFQNDNTATVNTLVDNDPVIRIAKTGPSIADVGDTIHYTVYINNGGAGFITGASFEDIVPASVDVYSWTAVGVGAGEITGATSGNTNNVTTTGNINGTAFTDGFKIDIYGVINQSAGTSIVNTASVVAGANKQSSVITSVNNSTDVNIVKAGPQSVNAGEKITYSFVVRNDGPRDVDSLIITDNIPAEIMNVTWTAIATGNASTLDSNRVDSSGNIINFPAKIAAGDDNYITVEVQGTVDGNAAEGTITNSANATVFLVNDYNTTNNTSEVTTDIGTDIGLIVRKHGPASAIAGNTINYQIVITNSGASNVSNALIEDQVPTEIQDVSWSVQVYGGASINGAFSGSGNAISTSANIPGGAGNGIIITIQGTIDPNFDGTIVNGVNVSGTGFPTVSDDVSTIVTKSANINLKKSGPDDIVAGAKINYVITATNLGPSFAQGVTITDTIDSRIENVSWVATATNGAVINSGNNGTGNQISVNADIPPDESAMVMINVSGTVKADATGTISNSATAETPGTVDPPIITPPIITPVEKHPQLDIIKSGPANAAAGAAIQYSLQVRNTGLSNAVHAIVTDVIPSQISNVSWSTTSITNGVVINSGATGSGNDLQIDADIPQGAGFIVNINGTIADTYKGTVMNTATVVPSETGGTADTSKVTTNVSLQPGLQINKEGPSLAIAGSSITYTITATNIGPSAAMAAMITDQVPPGIGQVSWTAEAMGNANILSGATGTGNYVSLSADIPPGNGNGVKVTITGTVYPSTRDSLENIAVITPSEVGIPADTSSLVTTSVNALPRFEVVKVGPANAVAGDTIKYNITVRNSGASDAIHAMISDAVPGSIQQVSWMATATGAAIIHGANTGTGNAINIDASIPTGAANQIQVSILGVIDAAASGTIVNTANVTPSEPGVNSVNAAASTLINNTSNISITKTGPVTMQRGDQESYTLDIHNFGPSNAVGTIITDTIPGVLENVTWTAKTINGATISSGATGTGNIIYIIADMPAMNSGGIHVDISGTVRKDAQSGTVTNTAYALANNNNLFASNTVSSNIIAEVDLRISKSAPSNMYVGNDIYYQVVAQNLGPSDAGGALITDVFPQALTAGSFVSVVTAGGAGDVQTTVNGNTVTAVIGQFPAGSRVTFTAKATTVVPGTLVNTVNIITPNGLPDKDSSNNSSQVTTRVLPKNALDIDKSVDPGTGPYYIGQQITYTLTATNEGAAGVNPVIIVDTLPPGNIVSEATYQSPPRGTVSYTENPNVLVWNLGLLSAGETLSWSYQVTVQDTGTVRNLAIISGPPDVSTGDTTELVIKTDKYANLKVVKQATTPQPLSVGNNIDFLITATNNGPDTATNVIVQDILASMLSRPLSMMATLGQVDFDISTNAVIWQIPVLPPGASATANISVRLINGEQVTNTVTISGKEIDIDLSDNTYTIQPIPITGDDLFIPNVITPNGDGKNDVFYIPGLSKYPGSQLYIYNRWGNQVYQSKDYDNQWNGNGLNEGTYFYILKLNTESGFVDHKGWIELLR</sequence>
<dbReference type="OrthoDB" id="9816593at2"/>
<dbReference type="NCBIfam" id="TIGR01451">
    <property type="entry name" value="B_ant_repeat"/>
    <property type="match status" value="20"/>
</dbReference>
<dbReference type="Pfam" id="PF13585">
    <property type="entry name" value="CHU_C"/>
    <property type="match status" value="1"/>
</dbReference>
<organism evidence="2 3">
    <name type="scientific">Chitinophaga caeni</name>
    <dbReference type="NCBI Taxonomy" id="2029983"/>
    <lineage>
        <taxon>Bacteria</taxon>
        <taxon>Pseudomonadati</taxon>
        <taxon>Bacteroidota</taxon>
        <taxon>Chitinophagia</taxon>
        <taxon>Chitinophagales</taxon>
        <taxon>Chitinophagaceae</taxon>
        <taxon>Chitinophaga</taxon>
    </lineage>
</organism>
<feature type="domain" description="DUF11" evidence="1">
    <location>
        <begin position="2940"/>
        <end position="3056"/>
    </location>
</feature>
<dbReference type="Gene3D" id="2.60.40.1170">
    <property type="entry name" value="Mu homology domain, subdomain B"/>
    <property type="match status" value="2"/>
</dbReference>
<proteinExistence type="predicted"/>
<name>A0A291QXQ7_9BACT</name>
<dbReference type="InterPro" id="IPR047589">
    <property type="entry name" value="DUF11_rpt"/>
</dbReference>
<feature type="domain" description="DUF11" evidence="1">
    <location>
        <begin position="3450"/>
        <end position="3566"/>
    </location>
</feature>
<dbReference type="KEGG" id="cbae:COR50_17020"/>
<feature type="domain" description="DUF11" evidence="1">
    <location>
        <begin position="1241"/>
        <end position="1348"/>
    </location>
</feature>
<reference evidence="2 3" key="1">
    <citation type="submission" date="2017-10" db="EMBL/GenBank/DDBJ databases">
        <title>Paenichitinophaga pekingensis gen. nov., sp. nov., isolated from activated sludge.</title>
        <authorList>
            <person name="Jin D."/>
            <person name="Kong X."/>
            <person name="Deng Y."/>
            <person name="Bai Z."/>
        </authorList>
    </citation>
    <scope>NUCLEOTIDE SEQUENCE [LARGE SCALE GENOMIC DNA]</scope>
    <source>
        <strain evidence="2 3">13</strain>
    </source>
</reference>